<evidence type="ECO:0000313" key="2">
    <source>
        <dbReference type="Proteomes" id="UP000179037"/>
    </source>
</evidence>
<evidence type="ECO:0000313" key="1">
    <source>
        <dbReference type="EMBL" id="OGI50381.1"/>
    </source>
</evidence>
<organism evidence="1 2">
    <name type="scientific">Candidatus Muproteobacteria bacterium RIFCSPLOWO2_01_FULL_60_18</name>
    <dbReference type="NCBI Taxonomy" id="1817768"/>
    <lineage>
        <taxon>Bacteria</taxon>
        <taxon>Pseudomonadati</taxon>
        <taxon>Pseudomonadota</taxon>
        <taxon>Candidatus Muproteobacteria</taxon>
    </lineage>
</organism>
<sequence>MNIHGHEVYPGKPCPYSTGHNCSIYENRPEYPCRKFVCGWLEKNSPLPEEYRPDKIGVIFVIATWRGIPIYALTPAGRDPGDDILGWTREWSTRMQRPFLYQSGGEWYAFGPPEFQKEMLEKIARGEKLW</sequence>
<dbReference type="Proteomes" id="UP000179037">
    <property type="component" value="Unassembled WGS sequence"/>
</dbReference>
<dbReference type="EMBL" id="MFTC01000071">
    <property type="protein sequence ID" value="OGI50381.1"/>
    <property type="molecule type" value="Genomic_DNA"/>
</dbReference>
<name>A0A1F6TZ45_9PROT</name>
<comment type="caution">
    <text evidence="1">The sequence shown here is derived from an EMBL/GenBank/DDBJ whole genome shotgun (WGS) entry which is preliminary data.</text>
</comment>
<gene>
    <name evidence="1" type="ORF">A3A87_03520</name>
</gene>
<dbReference type="AlphaFoldDB" id="A0A1F6TZ45"/>
<reference evidence="1 2" key="1">
    <citation type="journal article" date="2016" name="Nat. Commun.">
        <title>Thousands of microbial genomes shed light on interconnected biogeochemical processes in an aquifer system.</title>
        <authorList>
            <person name="Anantharaman K."/>
            <person name="Brown C.T."/>
            <person name="Hug L.A."/>
            <person name="Sharon I."/>
            <person name="Castelle C.J."/>
            <person name="Probst A.J."/>
            <person name="Thomas B.C."/>
            <person name="Singh A."/>
            <person name="Wilkins M.J."/>
            <person name="Karaoz U."/>
            <person name="Brodie E.L."/>
            <person name="Williams K.H."/>
            <person name="Hubbard S.S."/>
            <person name="Banfield J.F."/>
        </authorList>
    </citation>
    <scope>NUCLEOTIDE SEQUENCE [LARGE SCALE GENOMIC DNA]</scope>
</reference>
<proteinExistence type="predicted"/>
<accession>A0A1F6TZ45</accession>
<protein>
    <submittedName>
        <fullName evidence="1">Uncharacterized protein</fullName>
    </submittedName>
</protein>